<evidence type="ECO:0000313" key="2">
    <source>
        <dbReference type="Proteomes" id="UP000662783"/>
    </source>
</evidence>
<proteinExistence type="predicted"/>
<reference evidence="1" key="1">
    <citation type="submission" date="2021-02" db="EMBL/GenBank/DDBJ databases">
        <title>Fulvivirga sp. S481 isolated from sea water.</title>
        <authorList>
            <person name="Bae S.S."/>
            <person name="Baek K."/>
        </authorList>
    </citation>
    <scope>NUCLEOTIDE SEQUENCE</scope>
    <source>
        <strain evidence="1">S481</strain>
    </source>
</reference>
<dbReference type="AlphaFoldDB" id="A0A975A320"/>
<dbReference type="Pfam" id="PF18950">
    <property type="entry name" value="DUF5694"/>
    <property type="match status" value="1"/>
</dbReference>
<accession>A0A975A320</accession>
<evidence type="ECO:0000313" key="1">
    <source>
        <dbReference type="EMBL" id="QSE99147.1"/>
    </source>
</evidence>
<dbReference type="RefSeq" id="WP_205723658.1">
    <property type="nucleotide sequence ID" value="NZ_CP070608.1"/>
</dbReference>
<dbReference type="InterPro" id="IPR043749">
    <property type="entry name" value="DUF5694"/>
</dbReference>
<sequence length="270" mass="31475">MKLLTASLLFFISVTISLGQPNKKPDILILGTYHMATTTSNVVNTEIDDIKNPERQKQLDELINKLAQYKPTKIMVESRSYNQEKLDKKLADYLAGNYELTRNETDQIGLRLAKKLNIQKIYAVDRIDPLPVDSTYNYEKFAESRPEVKAYLKKIYEDLKNEVETDVTHLRTLTVTEQMIFLNSQEHIANDHQRYFRLLDIVDDDIYAGANYLSWWYGRNLKIFTNIKQKIDSNEDRILVIYGNGHNYLLTQMAEESGMFNVVSPMKYLK</sequence>
<gene>
    <name evidence="1" type="ORF">JR347_08680</name>
</gene>
<name>A0A975A320_9BACT</name>
<dbReference type="KEGG" id="fuv:JR347_08680"/>
<keyword evidence="2" id="KW-1185">Reference proteome</keyword>
<dbReference type="Proteomes" id="UP000662783">
    <property type="component" value="Chromosome"/>
</dbReference>
<dbReference type="EMBL" id="CP070608">
    <property type="protein sequence ID" value="QSE99147.1"/>
    <property type="molecule type" value="Genomic_DNA"/>
</dbReference>
<organism evidence="1 2">
    <name type="scientific">Fulvivirga lutea</name>
    <dbReference type="NCBI Taxonomy" id="2810512"/>
    <lineage>
        <taxon>Bacteria</taxon>
        <taxon>Pseudomonadati</taxon>
        <taxon>Bacteroidota</taxon>
        <taxon>Cytophagia</taxon>
        <taxon>Cytophagales</taxon>
        <taxon>Fulvivirgaceae</taxon>
        <taxon>Fulvivirga</taxon>
    </lineage>
</organism>
<protein>
    <submittedName>
        <fullName evidence="1">Uncharacterized protein</fullName>
    </submittedName>
</protein>